<dbReference type="EMBL" id="JAOPGA020000001">
    <property type="protein sequence ID" value="KAL0476268.1"/>
    <property type="molecule type" value="Genomic_DNA"/>
</dbReference>
<proteinExistence type="predicted"/>
<gene>
    <name evidence="1" type="ORF">AKO1_004208</name>
</gene>
<dbReference type="PANTHER" id="PTHR17985:SF8">
    <property type="entry name" value="TRANSPORT AND GOLGI ORGANIZATION PROTEIN 2 HOMOLOG"/>
    <property type="match status" value="1"/>
</dbReference>
<dbReference type="AlphaFoldDB" id="A0AAW2YGL4"/>
<protein>
    <submittedName>
        <fullName evidence="1">Tango2</fullName>
    </submittedName>
</protein>
<evidence type="ECO:0000313" key="1">
    <source>
        <dbReference type="EMBL" id="KAL0476268.1"/>
    </source>
</evidence>
<keyword evidence="2" id="KW-1185">Reference proteome</keyword>
<sequence length="359" mass="41293">CILGVAVRAHPQYPLIIVDNRDEYYTRPTKDAEIEESTGILCGRDMSAGGTWCGLHTKTGDFSVLTNVFEPNRKPSVAHPISRGRLVETFINGEYERDVDKSILPDWESYMGFNLVFGNLYRFAREQQKINAGEKNAHQPSIYYLSNRSSSSPSTHQEPKVQRLSQGVHVVSNSYMDDTSWPKVKFLKQEMEKILTQTNKTFTPREMRDHMARLLTSRPLLPESQVPQYIKEEIKTFCQSKMEGYHSSITSINSGITIQLEEFDQMIMQSCCNIFIDYCKKFKTKSQVVMLVDNNGDVYFYYRNTDELIVPEPLLPNEASGVHGAQGRRSMDFACGGWKEYKIGITTHYKKRTSFEYHH</sequence>
<comment type="caution">
    <text evidence="1">The sequence shown here is derived from an EMBL/GenBank/DDBJ whole genome shotgun (WGS) entry which is preliminary data.</text>
</comment>
<dbReference type="PANTHER" id="PTHR17985">
    <property type="entry name" value="SER/THR-RICH PROTEIN T10 IN DGCR REGION"/>
    <property type="match status" value="1"/>
</dbReference>
<dbReference type="InterPro" id="IPR008551">
    <property type="entry name" value="TANGO2"/>
</dbReference>
<name>A0AAW2YGL4_9EUKA</name>
<dbReference type="Proteomes" id="UP001431209">
    <property type="component" value="Unassembled WGS sequence"/>
</dbReference>
<organism evidence="1 2">
    <name type="scientific">Acrasis kona</name>
    <dbReference type="NCBI Taxonomy" id="1008807"/>
    <lineage>
        <taxon>Eukaryota</taxon>
        <taxon>Discoba</taxon>
        <taxon>Heterolobosea</taxon>
        <taxon>Tetramitia</taxon>
        <taxon>Eutetramitia</taxon>
        <taxon>Acrasidae</taxon>
        <taxon>Acrasis</taxon>
    </lineage>
</organism>
<feature type="non-terminal residue" evidence="1">
    <location>
        <position position="1"/>
    </location>
</feature>
<evidence type="ECO:0000313" key="2">
    <source>
        <dbReference type="Proteomes" id="UP001431209"/>
    </source>
</evidence>
<reference evidence="1 2" key="1">
    <citation type="submission" date="2024-03" db="EMBL/GenBank/DDBJ databases">
        <title>The Acrasis kona genome and developmental transcriptomes reveal deep origins of eukaryotic multicellular pathways.</title>
        <authorList>
            <person name="Sheikh S."/>
            <person name="Fu C.-J."/>
            <person name="Brown M.W."/>
            <person name="Baldauf S.L."/>
        </authorList>
    </citation>
    <scope>NUCLEOTIDE SEQUENCE [LARGE SCALE GENOMIC DNA]</scope>
    <source>
        <strain evidence="1 2">ATCC MYA-3509</strain>
    </source>
</reference>
<dbReference type="Pfam" id="PF05742">
    <property type="entry name" value="TANGO2"/>
    <property type="match status" value="1"/>
</dbReference>
<accession>A0AAW2YGL4</accession>